<proteinExistence type="inferred from homology"/>
<dbReference type="EMBL" id="CP019454">
    <property type="protein sequence ID" value="AUW94964.1"/>
    <property type="molecule type" value="Genomic_DNA"/>
</dbReference>
<dbReference type="NCBIfam" id="TIGR03506">
    <property type="entry name" value="FlgEFG_subfam"/>
    <property type="match status" value="1"/>
</dbReference>
<comment type="subcellular location">
    <subcellularLocation>
        <location evidence="2">Bacterial flagellum basal body</location>
    </subcellularLocation>
</comment>
<evidence type="ECO:0000313" key="5">
    <source>
        <dbReference type="Proteomes" id="UP000325292"/>
    </source>
</evidence>
<evidence type="ECO:0000256" key="2">
    <source>
        <dbReference type="RuleBase" id="RU362116"/>
    </source>
</evidence>
<evidence type="ECO:0000256" key="1">
    <source>
        <dbReference type="ARBA" id="ARBA00009677"/>
    </source>
</evidence>
<dbReference type="Pfam" id="PF22692">
    <property type="entry name" value="LlgE_F_G_D1"/>
    <property type="match status" value="1"/>
</dbReference>
<dbReference type="InterPro" id="IPR020013">
    <property type="entry name" value="Flagellar_FlgE/F/G"/>
</dbReference>
<protein>
    <recommendedName>
        <fullName evidence="3">Flagellar hook protein FlgE/F/G-like D1 domain-containing protein</fullName>
    </recommendedName>
</protein>
<dbReference type="Proteomes" id="UP000325292">
    <property type="component" value="Chromosome"/>
</dbReference>
<sequence length="242" mass="24580">MNALYTAASGLLAQHQILQATAGNIANQNSLGYLAQKTQVVGFLPQTVLAVGPQSTQAIGQVISAQAVISQYDVAPGAIRSTGVFSDMAISGNGFFAVRTPSGGVAYTQDGRFHQTSQGQLATANGDLVLLSSGKPVHLAPGPFTVSITGVLSQNNVTLGTLGLVDLPAAGLTSLGGGLYQSKTPQAFTGNVIQGAVNTSNGSLTGETVDLMQAEETYQSLTSLVNEESTRLKTAGALGVLG</sequence>
<dbReference type="InterPro" id="IPR037925">
    <property type="entry name" value="FlgE/F/G-like"/>
</dbReference>
<dbReference type="PANTHER" id="PTHR30435">
    <property type="entry name" value="FLAGELLAR PROTEIN"/>
    <property type="match status" value="1"/>
</dbReference>
<evidence type="ECO:0000313" key="4">
    <source>
        <dbReference type="EMBL" id="AUW94964.1"/>
    </source>
</evidence>
<reference evidence="4 5" key="1">
    <citation type="journal article" date="2019" name="Sci. Rep.">
        <title>Sulfobacillus thermotolerans: new insights into resistance and metabolic capacities of acidophilic chemolithotrophs.</title>
        <authorList>
            <person name="Panyushkina A.E."/>
            <person name="Babenko V.V."/>
            <person name="Nikitina A.S."/>
            <person name="Selezneva O.V."/>
            <person name="Tsaplina I.A."/>
            <person name="Letarova M.A."/>
            <person name="Kostryukova E.S."/>
            <person name="Letarov A.V."/>
        </authorList>
    </citation>
    <scope>NUCLEOTIDE SEQUENCE [LARGE SCALE GENOMIC DNA]</scope>
    <source>
        <strain evidence="4 5">Kr1</strain>
    </source>
</reference>
<organism evidence="4 5">
    <name type="scientific">Sulfobacillus thermotolerans</name>
    <dbReference type="NCBI Taxonomy" id="338644"/>
    <lineage>
        <taxon>Bacteria</taxon>
        <taxon>Bacillati</taxon>
        <taxon>Bacillota</taxon>
        <taxon>Clostridia</taxon>
        <taxon>Eubacteriales</taxon>
        <taxon>Clostridiales Family XVII. Incertae Sedis</taxon>
        <taxon>Sulfobacillus</taxon>
    </lineage>
</organism>
<accession>A0ABN5H3D3</accession>
<keyword evidence="5" id="KW-1185">Reference proteome</keyword>
<evidence type="ECO:0000259" key="3">
    <source>
        <dbReference type="Pfam" id="PF22692"/>
    </source>
</evidence>
<dbReference type="InterPro" id="IPR053967">
    <property type="entry name" value="LlgE_F_G-like_D1"/>
</dbReference>
<comment type="similarity">
    <text evidence="1 2">Belongs to the flagella basal body rod proteins family.</text>
</comment>
<dbReference type="SUPFAM" id="SSF117143">
    <property type="entry name" value="Flagellar hook protein flgE"/>
    <property type="match status" value="1"/>
</dbReference>
<keyword evidence="2" id="KW-0975">Bacterial flagellum</keyword>
<feature type="domain" description="Flagellar hook protein FlgE/F/G-like D1" evidence="3">
    <location>
        <begin position="89"/>
        <end position="131"/>
    </location>
</feature>
<name>A0ABN5H3D3_9FIRM</name>
<dbReference type="PANTHER" id="PTHR30435:SF19">
    <property type="entry name" value="FLAGELLAR BASAL-BODY ROD PROTEIN FLGG"/>
    <property type="match status" value="1"/>
</dbReference>
<gene>
    <name evidence="4" type="ORF">BXT84_14205</name>
</gene>